<protein>
    <submittedName>
        <fullName evidence="2">Uncharacterized protein</fullName>
    </submittedName>
</protein>
<evidence type="ECO:0000256" key="1">
    <source>
        <dbReference type="SAM" id="MobiDB-lite"/>
    </source>
</evidence>
<feature type="region of interest" description="Disordered" evidence="1">
    <location>
        <begin position="19"/>
        <end position="45"/>
    </location>
</feature>
<dbReference type="HOGENOM" id="CLU_1838224_0_0_1"/>
<dbReference type="EnsemblPlants" id="OB04G26180.1">
    <property type="protein sequence ID" value="OB04G26180.1"/>
    <property type="gene ID" value="OB04G26180"/>
</dbReference>
<feature type="compositionally biased region" description="Basic residues" evidence="1">
    <location>
        <begin position="82"/>
        <end position="96"/>
    </location>
</feature>
<evidence type="ECO:0000313" key="3">
    <source>
        <dbReference type="Proteomes" id="UP000006038"/>
    </source>
</evidence>
<dbReference type="Gramene" id="OB04G26180.1">
    <property type="protein sequence ID" value="OB04G26180.1"/>
    <property type="gene ID" value="OB04G26180"/>
</dbReference>
<feature type="compositionally biased region" description="Low complexity" evidence="1">
    <location>
        <begin position="69"/>
        <end position="81"/>
    </location>
</feature>
<proteinExistence type="predicted"/>
<accession>J3LZP3</accession>
<sequence length="140" mass="15169">MSLQLATIRANEPTTYVSGSNRDHLFAPSPAPAASPSHRIAPPRGIRPWENALARAEHVQRVEPGLAGREPAPAGAEVVAPARRRRLDSTHARPHRAGSVERSTPKMYITPSGVAGTTADVFLSHLKRRPQKPGQYYSTP</sequence>
<evidence type="ECO:0000313" key="2">
    <source>
        <dbReference type="EnsemblPlants" id="OB04G26180.1"/>
    </source>
</evidence>
<organism evidence="2">
    <name type="scientific">Oryza brachyantha</name>
    <name type="common">malo sina</name>
    <dbReference type="NCBI Taxonomy" id="4533"/>
    <lineage>
        <taxon>Eukaryota</taxon>
        <taxon>Viridiplantae</taxon>
        <taxon>Streptophyta</taxon>
        <taxon>Embryophyta</taxon>
        <taxon>Tracheophyta</taxon>
        <taxon>Spermatophyta</taxon>
        <taxon>Magnoliopsida</taxon>
        <taxon>Liliopsida</taxon>
        <taxon>Poales</taxon>
        <taxon>Poaceae</taxon>
        <taxon>BOP clade</taxon>
        <taxon>Oryzoideae</taxon>
        <taxon>Oryzeae</taxon>
        <taxon>Oryzinae</taxon>
        <taxon>Oryza</taxon>
    </lineage>
</organism>
<dbReference type="Proteomes" id="UP000006038">
    <property type="component" value="Chromosome 4"/>
</dbReference>
<feature type="region of interest" description="Disordered" evidence="1">
    <location>
        <begin position="63"/>
        <end position="114"/>
    </location>
</feature>
<name>J3LZP3_ORYBR</name>
<reference evidence="2" key="2">
    <citation type="submission" date="2013-04" db="UniProtKB">
        <authorList>
            <consortium name="EnsemblPlants"/>
        </authorList>
    </citation>
    <scope>IDENTIFICATION</scope>
</reference>
<reference evidence="2" key="1">
    <citation type="journal article" date="2013" name="Nat. Commun.">
        <title>Whole-genome sequencing of Oryza brachyantha reveals mechanisms underlying Oryza genome evolution.</title>
        <authorList>
            <person name="Chen J."/>
            <person name="Huang Q."/>
            <person name="Gao D."/>
            <person name="Wang J."/>
            <person name="Lang Y."/>
            <person name="Liu T."/>
            <person name="Li B."/>
            <person name="Bai Z."/>
            <person name="Luis Goicoechea J."/>
            <person name="Liang C."/>
            <person name="Chen C."/>
            <person name="Zhang W."/>
            <person name="Sun S."/>
            <person name="Liao Y."/>
            <person name="Zhang X."/>
            <person name="Yang L."/>
            <person name="Song C."/>
            <person name="Wang M."/>
            <person name="Shi J."/>
            <person name="Liu G."/>
            <person name="Liu J."/>
            <person name="Zhou H."/>
            <person name="Zhou W."/>
            <person name="Yu Q."/>
            <person name="An N."/>
            <person name="Chen Y."/>
            <person name="Cai Q."/>
            <person name="Wang B."/>
            <person name="Liu B."/>
            <person name="Min J."/>
            <person name="Huang Y."/>
            <person name="Wu H."/>
            <person name="Li Z."/>
            <person name="Zhang Y."/>
            <person name="Yin Y."/>
            <person name="Song W."/>
            <person name="Jiang J."/>
            <person name="Jackson S.A."/>
            <person name="Wing R.A."/>
            <person name="Wang J."/>
            <person name="Chen M."/>
        </authorList>
    </citation>
    <scope>NUCLEOTIDE SEQUENCE [LARGE SCALE GENOMIC DNA]</scope>
    <source>
        <strain evidence="2">cv. IRGC 101232</strain>
    </source>
</reference>
<keyword evidence="3" id="KW-1185">Reference proteome</keyword>
<dbReference type="eggNOG" id="ENOG502R7E2">
    <property type="taxonomic scope" value="Eukaryota"/>
</dbReference>
<dbReference type="AlphaFoldDB" id="J3LZP3"/>